<sequence>MAIDYASNVSWHEGEQQMHSLLHLPEKENPTSSGLTPYGIRILNRSPLLAIGTLDNDGRPWTTLLGGEPGFTRYLGRQSMMGVETLADRVHDPVLSALNDRRHQGEMAQDETNGRIMSGLAINLATRERVKLSGRIVVGSFSQSESQTVEEDDVGTVQLIMKIEQSLAKVDLFFISSSYRRSSMGTNDRGGSPGFVRLLRNDAFETTLVFPEFSGNRLYQTLGNLKTNPLAGLLFPDFDTGDVLYATCTTEVIVGKAAAALLPRSNLAVKAKIIKARFVRQGLAFRGTSGEQSPYNPPVRYLSSEHRQADAQVKNDRVVYANLLQKVILTPTIARLRFSVTDPEAAGRWEPGQYVALAFGDELSAGYSHMRDDDPKSLNDDYVRTFTVSSAMGQDLPDDEFEITMRNVGVVTGFLFRQQARAGLELPLKGFGGSFKISQPPGKIVAFVAGGVGITPLLASLPQLDVRRIRLFWTVNVHDIGLVTDSFRRNPSMDSFTTLFVSGINDHTNTQSRSGLSELQSSRASLVTRRMVASDVQADLVSKWYVCTGKALRQSILSWLSGKEVVFEDFNY</sequence>
<dbReference type="EMBL" id="CAJPDS010000005">
    <property type="protein sequence ID" value="CAF9907278.1"/>
    <property type="molecule type" value="Genomic_DNA"/>
</dbReference>
<gene>
    <name evidence="2" type="ORF">HETSPECPRED_007088</name>
</gene>
<feature type="domain" description="FAD-binding FR-type" evidence="1">
    <location>
        <begin position="316"/>
        <end position="438"/>
    </location>
</feature>
<protein>
    <recommendedName>
        <fullName evidence="1">FAD-binding FR-type domain-containing protein</fullName>
    </recommendedName>
</protein>
<dbReference type="Gene3D" id="2.30.110.10">
    <property type="entry name" value="Electron Transport, Fmn-binding Protein, Chain A"/>
    <property type="match status" value="1"/>
</dbReference>
<keyword evidence="3" id="KW-1185">Reference proteome</keyword>
<proteinExistence type="predicted"/>
<reference evidence="2" key="1">
    <citation type="submission" date="2021-03" db="EMBL/GenBank/DDBJ databases">
        <authorList>
            <person name="Tagirdzhanova G."/>
        </authorList>
    </citation>
    <scope>NUCLEOTIDE SEQUENCE</scope>
</reference>
<dbReference type="InterPro" id="IPR017927">
    <property type="entry name" value="FAD-bd_FR_type"/>
</dbReference>
<dbReference type="SUPFAM" id="SSF52343">
    <property type="entry name" value="Ferredoxin reductase-like, C-terminal NADP-linked domain"/>
    <property type="match status" value="1"/>
</dbReference>
<accession>A0A8H3EKX5</accession>
<dbReference type="PANTHER" id="PTHR42815">
    <property type="entry name" value="FAD-BINDING, PUTATIVE (AFU_ORTHOLOGUE AFUA_6G07600)-RELATED"/>
    <property type="match status" value="1"/>
</dbReference>
<comment type="caution">
    <text evidence="2">The sequence shown here is derived from an EMBL/GenBank/DDBJ whole genome shotgun (WGS) entry which is preliminary data.</text>
</comment>
<evidence type="ECO:0000313" key="3">
    <source>
        <dbReference type="Proteomes" id="UP000664521"/>
    </source>
</evidence>
<dbReference type="Gene3D" id="2.40.30.10">
    <property type="entry name" value="Translation factors"/>
    <property type="match status" value="1"/>
</dbReference>
<organism evidence="2 3">
    <name type="scientific">Heterodermia speciosa</name>
    <dbReference type="NCBI Taxonomy" id="116794"/>
    <lineage>
        <taxon>Eukaryota</taxon>
        <taxon>Fungi</taxon>
        <taxon>Dikarya</taxon>
        <taxon>Ascomycota</taxon>
        <taxon>Pezizomycotina</taxon>
        <taxon>Lecanoromycetes</taxon>
        <taxon>OSLEUM clade</taxon>
        <taxon>Lecanoromycetidae</taxon>
        <taxon>Caliciales</taxon>
        <taxon>Physciaceae</taxon>
        <taxon>Heterodermia</taxon>
    </lineage>
</organism>
<dbReference type="InterPro" id="IPR039261">
    <property type="entry name" value="FNR_nucleotide-bd"/>
</dbReference>
<dbReference type="InterPro" id="IPR017938">
    <property type="entry name" value="Riboflavin_synthase-like_b-brl"/>
</dbReference>
<evidence type="ECO:0000259" key="1">
    <source>
        <dbReference type="PROSITE" id="PS51384"/>
    </source>
</evidence>
<dbReference type="InterPro" id="IPR012349">
    <property type="entry name" value="Split_barrel_FMN-bd"/>
</dbReference>
<dbReference type="Gene3D" id="3.40.50.80">
    <property type="entry name" value="Nucleotide-binding domain of ferredoxin-NADP reductase (FNR) module"/>
    <property type="match status" value="1"/>
</dbReference>
<dbReference type="AlphaFoldDB" id="A0A8H3EKX5"/>
<dbReference type="SUPFAM" id="SSF50475">
    <property type="entry name" value="FMN-binding split barrel"/>
    <property type="match status" value="1"/>
</dbReference>
<evidence type="ECO:0000313" key="2">
    <source>
        <dbReference type="EMBL" id="CAF9907278.1"/>
    </source>
</evidence>
<name>A0A8H3EKX5_9LECA</name>
<dbReference type="SUPFAM" id="SSF63380">
    <property type="entry name" value="Riboflavin synthase domain-like"/>
    <property type="match status" value="1"/>
</dbReference>
<dbReference type="GO" id="GO:0016491">
    <property type="term" value="F:oxidoreductase activity"/>
    <property type="evidence" value="ECO:0007669"/>
    <property type="project" value="InterPro"/>
</dbReference>
<dbReference type="PROSITE" id="PS51384">
    <property type="entry name" value="FAD_FR"/>
    <property type="match status" value="1"/>
</dbReference>
<dbReference type="OrthoDB" id="436496at2759"/>
<dbReference type="Proteomes" id="UP000664521">
    <property type="component" value="Unassembled WGS sequence"/>
</dbReference>
<dbReference type="PANTHER" id="PTHR42815:SF2">
    <property type="entry name" value="FAD-BINDING, PUTATIVE (AFU_ORTHOLOGUE AFUA_6G07600)-RELATED"/>
    <property type="match status" value="1"/>
</dbReference>